<proteinExistence type="predicted"/>
<protein>
    <submittedName>
        <fullName evidence="1">Uncharacterized protein</fullName>
    </submittedName>
</protein>
<comment type="caution">
    <text evidence="1">The sequence shown here is derived from an EMBL/GenBank/DDBJ whole genome shotgun (WGS) entry which is preliminary data.</text>
</comment>
<reference evidence="1" key="1">
    <citation type="submission" date="2019-08" db="EMBL/GenBank/DDBJ databases">
        <authorList>
            <person name="Kucharzyk K."/>
            <person name="Murdoch R.W."/>
            <person name="Higgins S."/>
            <person name="Loffler F."/>
        </authorList>
    </citation>
    <scope>NUCLEOTIDE SEQUENCE</scope>
</reference>
<dbReference type="AlphaFoldDB" id="A0A645H321"/>
<accession>A0A645H321</accession>
<sequence length="56" mass="6506">MTEKEFLRTTLRQLLILEDLHSNYIQGNLMQVANSILGEQEAVEEDKYVESFSALF</sequence>
<gene>
    <name evidence="1" type="ORF">SDC9_180918</name>
</gene>
<dbReference type="EMBL" id="VSSQ01085935">
    <property type="protein sequence ID" value="MPN33431.1"/>
    <property type="molecule type" value="Genomic_DNA"/>
</dbReference>
<evidence type="ECO:0000313" key="1">
    <source>
        <dbReference type="EMBL" id="MPN33431.1"/>
    </source>
</evidence>
<organism evidence="1">
    <name type="scientific">bioreactor metagenome</name>
    <dbReference type="NCBI Taxonomy" id="1076179"/>
    <lineage>
        <taxon>unclassified sequences</taxon>
        <taxon>metagenomes</taxon>
        <taxon>ecological metagenomes</taxon>
    </lineage>
</organism>
<name>A0A645H321_9ZZZZ</name>